<dbReference type="EMBL" id="KZ559124">
    <property type="protein sequence ID" value="PLB40611.1"/>
    <property type="molecule type" value="Genomic_DNA"/>
</dbReference>
<dbReference type="Proteomes" id="UP000234585">
    <property type="component" value="Unassembled WGS sequence"/>
</dbReference>
<dbReference type="AlphaFoldDB" id="A0A2I2FIZ9"/>
<feature type="transmembrane region" description="Helical" evidence="1">
    <location>
        <begin position="87"/>
        <end position="108"/>
    </location>
</feature>
<evidence type="ECO:0000313" key="3">
    <source>
        <dbReference type="Proteomes" id="UP000234585"/>
    </source>
</evidence>
<protein>
    <submittedName>
        <fullName evidence="2">Uncharacterized protein</fullName>
    </submittedName>
</protein>
<gene>
    <name evidence="2" type="ORF">BDW47DRAFT_89412</name>
</gene>
<keyword evidence="3" id="KW-1185">Reference proteome</keyword>
<reference evidence="2 3" key="1">
    <citation type="submission" date="2017-12" db="EMBL/GenBank/DDBJ databases">
        <authorList>
            <consortium name="DOE Joint Genome Institute"/>
            <person name="Haridas S."/>
            <person name="Kjaerbolling I."/>
            <person name="Vesth T.C."/>
            <person name="Frisvad J.C."/>
            <person name="Nybo J.L."/>
            <person name="Theobald S."/>
            <person name="Kuo A."/>
            <person name="Bowyer P."/>
            <person name="Matsuda Y."/>
            <person name="Mondo S."/>
            <person name="Lyhne E.K."/>
            <person name="Kogle M.E."/>
            <person name="Clum A."/>
            <person name="Lipzen A."/>
            <person name="Salamov A."/>
            <person name="Ngan C.Y."/>
            <person name="Daum C."/>
            <person name="Chiniquy J."/>
            <person name="Barry K."/>
            <person name="LaButti K."/>
            <person name="Simmons B.A."/>
            <person name="Magnuson J.K."/>
            <person name="Mortensen U.H."/>
            <person name="Larsen T.O."/>
            <person name="Grigoriev I.V."/>
            <person name="Baker S.E."/>
            <person name="Andersen M.R."/>
            <person name="Nordberg H.P."/>
            <person name="Cantor M.N."/>
            <person name="Hua S.X."/>
        </authorList>
    </citation>
    <scope>NUCLEOTIDE SEQUENCE [LARGE SCALE GENOMIC DNA]</scope>
    <source>
        <strain evidence="2 3">CBS 102.13</strain>
    </source>
</reference>
<evidence type="ECO:0000256" key="1">
    <source>
        <dbReference type="SAM" id="Phobius"/>
    </source>
</evidence>
<keyword evidence="1" id="KW-1133">Transmembrane helix</keyword>
<dbReference type="GeneID" id="36527315"/>
<dbReference type="RefSeq" id="XP_024674623.1">
    <property type="nucleotide sequence ID" value="XM_024820155.1"/>
</dbReference>
<keyword evidence="1" id="KW-0472">Membrane</keyword>
<keyword evidence="1" id="KW-0812">Transmembrane</keyword>
<feature type="transmembrane region" description="Helical" evidence="1">
    <location>
        <begin position="15"/>
        <end position="36"/>
    </location>
</feature>
<dbReference type="PROSITE" id="PS51257">
    <property type="entry name" value="PROKAR_LIPOPROTEIN"/>
    <property type="match status" value="1"/>
</dbReference>
<accession>A0A2I2FIZ9</accession>
<sequence>MTIRHGILPVSGRHFFFFFCSTLFTSFIGSSCRFPLQELTGVRCGHFRVFMGSFPGQHLDTRLVLCVLHFSTWWSCLAFSFSSPYTGLHLIFSAFSPLLCASACWSLFRRFVPV</sequence>
<name>A0A2I2FIZ9_ASPCN</name>
<evidence type="ECO:0000313" key="2">
    <source>
        <dbReference type="EMBL" id="PLB40611.1"/>
    </source>
</evidence>
<organism evidence="2 3">
    <name type="scientific">Aspergillus candidus</name>
    <dbReference type="NCBI Taxonomy" id="41067"/>
    <lineage>
        <taxon>Eukaryota</taxon>
        <taxon>Fungi</taxon>
        <taxon>Dikarya</taxon>
        <taxon>Ascomycota</taxon>
        <taxon>Pezizomycotina</taxon>
        <taxon>Eurotiomycetes</taxon>
        <taxon>Eurotiomycetidae</taxon>
        <taxon>Eurotiales</taxon>
        <taxon>Aspergillaceae</taxon>
        <taxon>Aspergillus</taxon>
        <taxon>Aspergillus subgen. Circumdati</taxon>
    </lineage>
</organism>
<proteinExistence type="predicted"/>